<sequence length="287" mass="32093">MKLTTTGDQPFRICQLTDIHLGATPLNAASQQTLAAIDHLLATQDFDLIMLTGDLLWGKEVQRPDQTLTALYGTLNQYPVPVAVTYGNHDGEGPYTRAKLRELESLIRYPADKHQAMVTNDRESYTLEVTRDGQLAHVFYVWDSGAYSHWPSDEQYAAIEPEQIDWFYRLPYARTVDQVDLGFIHIPLPEYQLAAAHVMTGGKNEEICSPVTNSGLFYSLKRAGNVKALFAGHDHDNNFTGTTGGIDLNYGNVTGYNTYGTLPRGARTISVWSDHYETDVILFPTED</sequence>
<accession>A0A0R2DGR1</accession>
<name>A0A0R2DGR1_9LACO</name>
<dbReference type="Gene3D" id="3.60.21.10">
    <property type="match status" value="1"/>
</dbReference>
<dbReference type="Proteomes" id="UP000051589">
    <property type="component" value="Unassembled WGS sequence"/>
</dbReference>
<dbReference type="GO" id="GO:0005737">
    <property type="term" value="C:cytoplasm"/>
    <property type="evidence" value="ECO:0007669"/>
    <property type="project" value="TreeGrafter"/>
</dbReference>
<keyword evidence="3" id="KW-1185">Reference proteome</keyword>
<comment type="caution">
    <text evidence="2">The sequence shown here is derived from an EMBL/GenBank/DDBJ whole genome shotgun (WGS) entry which is preliminary data.</text>
</comment>
<reference evidence="2 3" key="1">
    <citation type="journal article" date="2015" name="Genome Announc.">
        <title>Expanding the biotechnology potential of lactobacilli through comparative genomics of 213 strains and associated genera.</title>
        <authorList>
            <person name="Sun Z."/>
            <person name="Harris H.M."/>
            <person name="McCann A."/>
            <person name="Guo C."/>
            <person name="Argimon S."/>
            <person name="Zhang W."/>
            <person name="Yang X."/>
            <person name="Jeffery I.B."/>
            <person name="Cooney J.C."/>
            <person name="Kagawa T.F."/>
            <person name="Liu W."/>
            <person name="Song Y."/>
            <person name="Salvetti E."/>
            <person name="Wrobel A."/>
            <person name="Rasinkangas P."/>
            <person name="Parkhill J."/>
            <person name="Rea M.C."/>
            <person name="O'Sullivan O."/>
            <person name="Ritari J."/>
            <person name="Douillard F.P."/>
            <person name="Paul Ross R."/>
            <person name="Yang R."/>
            <person name="Briner A.E."/>
            <person name="Felis G.E."/>
            <person name="de Vos W.M."/>
            <person name="Barrangou R."/>
            <person name="Klaenhammer T.R."/>
            <person name="Caufield P.W."/>
            <person name="Cui Y."/>
            <person name="Zhang H."/>
            <person name="O'Toole P.W."/>
        </authorList>
    </citation>
    <scope>NUCLEOTIDE SEQUENCE [LARGE SCALE GENOMIC DNA]</scope>
    <source>
        <strain evidence="2 3">DSM 21775</strain>
    </source>
</reference>
<dbReference type="AlphaFoldDB" id="A0A0R2DGR1"/>
<dbReference type="STRING" id="1423803.FD13_GL000013"/>
<proteinExistence type="predicted"/>
<organism evidence="2 3">
    <name type="scientific">Levilactobacillus senmaizukei DSM 21775 = NBRC 103853</name>
    <dbReference type="NCBI Taxonomy" id="1423803"/>
    <lineage>
        <taxon>Bacteria</taxon>
        <taxon>Bacillati</taxon>
        <taxon>Bacillota</taxon>
        <taxon>Bacilli</taxon>
        <taxon>Lactobacillales</taxon>
        <taxon>Lactobacillaceae</taxon>
        <taxon>Levilactobacillus</taxon>
    </lineage>
</organism>
<dbReference type="OrthoDB" id="9816081at2"/>
<dbReference type="Pfam" id="PF00149">
    <property type="entry name" value="Metallophos"/>
    <property type="match status" value="1"/>
</dbReference>
<dbReference type="RefSeq" id="WP_061775712.1">
    <property type="nucleotide sequence ID" value="NZ_AYZH01000001.1"/>
</dbReference>
<gene>
    <name evidence="2" type="ORF">FD13_GL000013</name>
</gene>
<dbReference type="PANTHER" id="PTHR32440:SF11">
    <property type="entry name" value="METALLOPHOSPHOESTERASE DOMAIN-CONTAINING PROTEIN"/>
    <property type="match status" value="1"/>
</dbReference>
<evidence type="ECO:0000259" key="1">
    <source>
        <dbReference type="Pfam" id="PF00149"/>
    </source>
</evidence>
<feature type="domain" description="Calcineurin-like phosphoesterase" evidence="1">
    <location>
        <begin position="11"/>
        <end position="236"/>
    </location>
</feature>
<evidence type="ECO:0000313" key="3">
    <source>
        <dbReference type="Proteomes" id="UP000051589"/>
    </source>
</evidence>
<dbReference type="InterPro" id="IPR029052">
    <property type="entry name" value="Metallo-depent_PP-like"/>
</dbReference>
<dbReference type="PATRIC" id="fig|1423803.3.peg.12"/>
<dbReference type="InterPro" id="IPR004843">
    <property type="entry name" value="Calcineurin-like_PHP"/>
</dbReference>
<dbReference type="GO" id="GO:0016788">
    <property type="term" value="F:hydrolase activity, acting on ester bonds"/>
    <property type="evidence" value="ECO:0007669"/>
    <property type="project" value="TreeGrafter"/>
</dbReference>
<protein>
    <submittedName>
        <fullName evidence="2">Histidinol phosphate phosphatase HisJ family protein</fullName>
    </submittedName>
</protein>
<dbReference type="PANTHER" id="PTHR32440">
    <property type="entry name" value="PHOSPHATASE DCR2-RELATED-RELATED"/>
    <property type="match status" value="1"/>
</dbReference>
<dbReference type="EMBL" id="AYZH01000001">
    <property type="protein sequence ID" value="KRN03234.1"/>
    <property type="molecule type" value="Genomic_DNA"/>
</dbReference>
<evidence type="ECO:0000313" key="2">
    <source>
        <dbReference type="EMBL" id="KRN03234.1"/>
    </source>
</evidence>
<dbReference type="SUPFAM" id="SSF56300">
    <property type="entry name" value="Metallo-dependent phosphatases"/>
    <property type="match status" value="1"/>
</dbReference>